<sequence length="28" mass="3432">MHLLLLLLYYIGPNHSKLYMMLVEWRLA</sequence>
<protein>
    <submittedName>
        <fullName evidence="1">Uncharacterized protein</fullName>
    </submittedName>
</protein>
<evidence type="ECO:0000313" key="1">
    <source>
        <dbReference type="EMBL" id="WMV45017.1"/>
    </source>
</evidence>
<proteinExistence type="predicted"/>
<dbReference type="AlphaFoldDB" id="A0AAF0ZMR2"/>
<evidence type="ECO:0000313" key="2">
    <source>
        <dbReference type="Proteomes" id="UP001234989"/>
    </source>
</evidence>
<dbReference type="EMBL" id="CP133620">
    <property type="protein sequence ID" value="WMV45017.1"/>
    <property type="molecule type" value="Genomic_DNA"/>
</dbReference>
<organism evidence="1 2">
    <name type="scientific">Solanum verrucosum</name>
    <dbReference type="NCBI Taxonomy" id="315347"/>
    <lineage>
        <taxon>Eukaryota</taxon>
        <taxon>Viridiplantae</taxon>
        <taxon>Streptophyta</taxon>
        <taxon>Embryophyta</taxon>
        <taxon>Tracheophyta</taxon>
        <taxon>Spermatophyta</taxon>
        <taxon>Magnoliopsida</taxon>
        <taxon>eudicotyledons</taxon>
        <taxon>Gunneridae</taxon>
        <taxon>Pentapetalae</taxon>
        <taxon>asterids</taxon>
        <taxon>lamiids</taxon>
        <taxon>Solanales</taxon>
        <taxon>Solanaceae</taxon>
        <taxon>Solanoideae</taxon>
        <taxon>Solaneae</taxon>
        <taxon>Solanum</taxon>
    </lineage>
</organism>
<gene>
    <name evidence="1" type="ORF">MTR67_038402</name>
</gene>
<accession>A0AAF0ZMR2</accession>
<reference evidence="1" key="1">
    <citation type="submission" date="2023-08" db="EMBL/GenBank/DDBJ databases">
        <title>A de novo genome assembly of Solanum verrucosum Schlechtendal, a Mexican diploid species geographically isolated from the other diploid A-genome species in potato relatives.</title>
        <authorList>
            <person name="Hosaka K."/>
        </authorList>
    </citation>
    <scope>NUCLEOTIDE SEQUENCE</scope>
    <source>
        <tissue evidence="1">Young leaves</tissue>
    </source>
</reference>
<keyword evidence="2" id="KW-1185">Reference proteome</keyword>
<name>A0AAF0ZMR2_SOLVR</name>
<dbReference type="Proteomes" id="UP001234989">
    <property type="component" value="Chromosome 9"/>
</dbReference>